<keyword evidence="3" id="KW-1185">Reference proteome</keyword>
<sequence>MENLHIINGLKRKDKKRTERILEVGDNVYLKHQSYKRTSVALRKNLKLASRYYRSYLVEDKIDKIGSIANELKLPEIHPVFHTSLLERENWREGSHLHRLTGKGSRRTTQDLSCLATRYSNREMSQLSHHRATDPVGKFGTKGSNMGGFFGSIGSIGEKGVACLLEMGTDGQPKIYLALVPDTREMSQLSHHATIDPMGKFGTQKKQHGRILLNFRILILGVKNPLKGRV</sequence>
<proteinExistence type="predicted"/>
<name>A0A5B6U6R3_9ROSI</name>
<dbReference type="EMBL" id="SMMG02000013">
    <property type="protein sequence ID" value="KAA3453068.1"/>
    <property type="molecule type" value="Genomic_DNA"/>
</dbReference>
<evidence type="ECO:0000313" key="2">
    <source>
        <dbReference type="EMBL" id="KAA3453068.1"/>
    </source>
</evidence>
<dbReference type="AlphaFoldDB" id="A0A5B6U6R3"/>
<reference evidence="3" key="1">
    <citation type="journal article" date="2019" name="Plant Biotechnol. J.">
        <title>Genome sequencing of the Australian wild diploid species Gossypium australe highlights disease resistance and delayed gland morphogenesis.</title>
        <authorList>
            <person name="Cai Y."/>
            <person name="Cai X."/>
            <person name="Wang Q."/>
            <person name="Wang P."/>
            <person name="Zhang Y."/>
            <person name="Cai C."/>
            <person name="Xu Y."/>
            <person name="Wang K."/>
            <person name="Zhou Z."/>
            <person name="Wang C."/>
            <person name="Geng S."/>
            <person name="Li B."/>
            <person name="Dong Q."/>
            <person name="Hou Y."/>
            <person name="Wang H."/>
            <person name="Ai P."/>
            <person name="Liu Z."/>
            <person name="Yi F."/>
            <person name="Sun M."/>
            <person name="An G."/>
            <person name="Cheng J."/>
            <person name="Zhang Y."/>
            <person name="Shi Q."/>
            <person name="Xie Y."/>
            <person name="Shi X."/>
            <person name="Chang Y."/>
            <person name="Huang F."/>
            <person name="Chen Y."/>
            <person name="Hong S."/>
            <person name="Mi L."/>
            <person name="Sun Q."/>
            <person name="Zhang L."/>
            <person name="Zhou B."/>
            <person name="Peng R."/>
            <person name="Zhang X."/>
            <person name="Liu F."/>
        </authorList>
    </citation>
    <scope>NUCLEOTIDE SEQUENCE [LARGE SCALE GENOMIC DNA]</scope>
    <source>
        <strain evidence="3">cv. PA1801</strain>
    </source>
</reference>
<dbReference type="InterPro" id="IPR056924">
    <property type="entry name" value="SH3_Tf2-1"/>
</dbReference>
<evidence type="ECO:0000313" key="3">
    <source>
        <dbReference type="Proteomes" id="UP000325315"/>
    </source>
</evidence>
<organism evidence="2 3">
    <name type="scientific">Gossypium australe</name>
    <dbReference type="NCBI Taxonomy" id="47621"/>
    <lineage>
        <taxon>Eukaryota</taxon>
        <taxon>Viridiplantae</taxon>
        <taxon>Streptophyta</taxon>
        <taxon>Embryophyta</taxon>
        <taxon>Tracheophyta</taxon>
        <taxon>Spermatophyta</taxon>
        <taxon>Magnoliopsida</taxon>
        <taxon>eudicotyledons</taxon>
        <taxon>Gunneridae</taxon>
        <taxon>Pentapetalae</taxon>
        <taxon>rosids</taxon>
        <taxon>malvids</taxon>
        <taxon>Malvales</taxon>
        <taxon>Malvaceae</taxon>
        <taxon>Malvoideae</taxon>
        <taxon>Gossypium</taxon>
    </lineage>
</organism>
<protein>
    <submittedName>
        <fullName evidence="2">Phosphate transporter pho1-like 10</fullName>
    </submittedName>
</protein>
<dbReference type="Pfam" id="PF24626">
    <property type="entry name" value="SH3_Tf2-1"/>
    <property type="match status" value="1"/>
</dbReference>
<gene>
    <name evidence="2" type="ORF">EPI10_009143</name>
</gene>
<dbReference type="Proteomes" id="UP000325315">
    <property type="component" value="Unassembled WGS sequence"/>
</dbReference>
<comment type="caution">
    <text evidence="2">The sequence shown here is derived from an EMBL/GenBank/DDBJ whole genome shotgun (WGS) entry which is preliminary data.</text>
</comment>
<evidence type="ECO:0000259" key="1">
    <source>
        <dbReference type="Pfam" id="PF24626"/>
    </source>
</evidence>
<accession>A0A5B6U6R3</accession>
<feature type="domain" description="Tf2-1-like SH3-like" evidence="1">
    <location>
        <begin position="25"/>
        <end position="88"/>
    </location>
</feature>